<organism evidence="5 6">
    <name type="scientific">Candidatus Buchananbacteria bacterium RIFCSPHIGHO2_02_FULL_56_16</name>
    <dbReference type="NCBI Taxonomy" id="1797542"/>
    <lineage>
        <taxon>Bacteria</taxon>
        <taxon>Candidatus Buchananiibacteriota</taxon>
    </lineage>
</organism>
<comment type="caution">
    <text evidence="5">The sequence shown here is derived from an EMBL/GenBank/DDBJ whole genome shotgun (WGS) entry which is preliminary data.</text>
</comment>
<keyword evidence="2 5" id="KW-0689">Ribosomal protein</keyword>
<keyword evidence="3" id="KW-0687">Ribonucleoprotein</keyword>
<accession>A0A1G1YF16</accession>
<dbReference type="Pfam" id="PF01165">
    <property type="entry name" value="Ribosomal_S21"/>
    <property type="match status" value="1"/>
</dbReference>
<evidence type="ECO:0000256" key="1">
    <source>
        <dbReference type="ARBA" id="ARBA00006640"/>
    </source>
</evidence>
<dbReference type="EMBL" id="MHIL01000027">
    <property type="protein sequence ID" value="OGY50841.1"/>
    <property type="molecule type" value="Genomic_DNA"/>
</dbReference>
<dbReference type="AlphaFoldDB" id="A0A1G1YF16"/>
<evidence type="ECO:0000256" key="4">
    <source>
        <dbReference type="ARBA" id="ARBA00035135"/>
    </source>
</evidence>
<sequence>MAEIKRKKGETFESFVRRFNRKLQQSGKLIQSRKIRFYERPKNRTKTRMDALRRKDITQKREYLKKIGKLKEEGPFTPYRKKTR</sequence>
<gene>
    <name evidence="5" type="ORF">A3J59_03230</name>
</gene>
<dbReference type="Proteomes" id="UP000177310">
    <property type="component" value="Unassembled WGS sequence"/>
</dbReference>
<evidence type="ECO:0000256" key="3">
    <source>
        <dbReference type="ARBA" id="ARBA00023274"/>
    </source>
</evidence>
<dbReference type="InterPro" id="IPR001911">
    <property type="entry name" value="Ribosomal_bS21"/>
</dbReference>
<dbReference type="STRING" id="1797542.A3J59_03230"/>
<dbReference type="GO" id="GO:0005840">
    <property type="term" value="C:ribosome"/>
    <property type="evidence" value="ECO:0007669"/>
    <property type="project" value="UniProtKB-KW"/>
</dbReference>
<evidence type="ECO:0000256" key="2">
    <source>
        <dbReference type="ARBA" id="ARBA00022980"/>
    </source>
</evidence>
<dbReference type="GO" id="GO:0003735">
    <property type="term" value="F:structural constituent of ribosome"/>
    <property type="evidence" value="ECO:0007669"/>
    <property type="project" value="InterPro"/>
</dbReference>
<dbReference type="GO" id="GO:1990904">
    <property type="term" value="C:ribonucleoprotein complex"/>
    <property type="evidence" value="ECO:0007669"/>
    <property type="project" value="UniProtKB-KW"/>
</dbReference>
<comment type="similarity">
    <text evidence="1">Belongs to the bacterial ribosomal protein bS21 family.</text>
</comment>
<name>A0A1G1YF16_9BACT</name>
<dbReference type="GO" id="GO:0006412">
    <property type="term" value="P:translation"/>
    <property type="evidence" value="ECO:0007669"/>
    <property type="project" value="InterPro"/>
</dbReference>
<proteinExistence type="inferred from homology"/>
<evidence type="ECO:0000313" key="6">
    <source>
        <dbReference type="Proteomes" id="UP000177310"/>
    </source>
</evidence>
<evidence type="ECO:0000313" key="5">
    <source>
        <dbReference type="EMBL" id="OGY50841.1"/>
    </source>
</evidence>
<protein>
    <recommendedName>
        <fullName evidence="4">Small ribosomal subunit protein bS21</fullName>
    </recommendedName>
</protein>
<dbReference type="NCBIfam" id="TIGR00030">
    <property type="entry name" value="S21p"/>
    <property type="match status" value="1"/>
</dbReference>
<reference evidence="5 6" key="1">
    <citation type="journal article" date="2016" name="Nat. Commun.">
        <title>Thousands of microbial genomes shed light on interconnected biogeochemical processes in an aquifer system.</title>
        <authorList>
            <person name="Anantharaman K."/>
            <person name="Brown C.T."/>
            <person name="Hug L.A."/>
            <person name="Sharon I."/>
            <person name="Castelle C.J."/>
            <person name="Probst A.J."/>
            <person name="Thomas B.C."/>
            <person name="Singh A."/>
            <person name="Wilkins M.J."/>
            <person name="Karaoz U."/>
            <person name="Brodie E.L."/>
            <person name="Williams K.H."/>
            <person name="Hubbard S.S."/>
            <person name="Banfield J.F."/>
        </authorList>
    </citation>
    <scope>NUCLEOTIDE SEQUENCE [LARGE SCALE GENOMIC DNA]</scope>
</reference>